<feature type="domain" description="Right handed beta helix" evidence="9">
    <location>
        <begin position="2112"/>
        <end position="2307"/>
    </location>
</feature>
<evidence type="ECO:0000256" key="5">
    <source>
        <dbReference type="ARBA" id="ARBA00022729"/>
    </source>
</evidence>
<dbReference type="eggNOG" id="arCOG02554">
    <property type="taxonomic scope" value="Archaea"/>
</dbReference>
<dbReference type="Proteomes" id="UP000008680">
    <property type="component" value="Chromosome"/>
</dbReference>
<dbReference type="InterPro" id="IPR032109">
    <property type="entry name" value="Big_3_5"/>
</dbReference>
<dbReference type="Pfam" id="PF16640">
    <property type="entry name" value="Big_3_5"/>
    <property type="match status" value="3"/>
</dbReference>
<dbReference type="Pfam" id="PF13229">
    <property type="entry name" value="Beta_helix"/>
    <property type="match status" value="3"/>
</dbReference>
<keyword evidence="12" id="KW-1185">Reference proteome</keyword>
<dbReference type="SUPFAM" id="SSF51126">
    <property type="entry name" value="Pectin lyase-like"/>
    <property type="match status" value="10"/>
</dbReference>
<dbReference type="HOGENOM" id="CLU_223319_0_0_2"/>
<sequence>MNNKTLFIIGLFICLLFTIPMVSAADADSNLIDNSVIGTNINSQAITTSDASIDHSSNANAINTNINSDDIVSNNNNNNSIIDINDSDIESQKDGSSKNIIKSTNKNTNDSNNETEDNILVTDINLGKNNKNSNDKNILSANALTADGTGTTFGDLQYIIDQDTTGTITLDKNYKFESGTDDAYLDGITINKAITINGGNHTIDGDHLARIFNINTGSASDIVVLNSIHFINGMADGSGDNANGGAIYIGSPTTLNYITAINCTATGNGGAIYAHADGTNIAANYLYLYNNTAVNGGALYVYGNDYTVTVVDARYNSASGNGGAMYAYGNSFHLNKVNFINNTAYGEDSEGGAIFFAHNSDDSIVNNSYFANNSANRDGGAIVWDQGAHFGELYNSKFYNNTANHSSGAVRWSGENGTIDNCSFIDNKAYGTNLEPGDFDQGGDQILGGNGGAITWLGSVGIIRNSNFTDNYAEANGGGMFLIAFDINDPNSICNDTHIINCNFISNDAGLNGGALDWDGKAYNGSVSGSKFYNNTAARSGGAIFWKGNGGIITQSDFKYNSANGTHLVQPEGFLTPGGNGGAVIITGSDVNITYSNFTNNSARARGGAVYLQLNNNTMVLNSSFENNSAGTNGGALDFYTGAENGKVINSTFLNNTANRSGGGIYWNGEKGVINGSIFYDNKALNQGTYVNGSQITDGGDGGAIIWTGSHGTLENSTFKNNNATNRGGAIFLEKHNLEDPNDYCKNITVLNCTFEKNSAGTNGGAIDWFEGAENGRIINSTFTENYARRSGGAVFWNGVNGTISNSTFTLNEVGLEGADTGTGETIPTGDDDGGAIKWTGANGLIENSIFRENKALEGRGGAIYLENNENGTVNNCTFELNSAFTNGGAIDWHEGAKNGQLINSTLTNNTAGRSGGAVYWNGHNGTINGTNFTDNKALGTHHTEGQTEGGDGGAIIWTGSYGTIELSNFHNNSARWRGGAIFLQKNVHEGEEHCYNTTVKNSYFEENFAGSNGGAIDWSAGAMYGKLINSTFINNTAERSAGAVYWNGLYGEILNSTFENNTAIGNFTHDVRPEVDETYTVIGGNGGAVVITGSHAKIDGSNFTFNTATRLGGAIFFHDNTNGTINNSIFTNNTAGLNGGALDFYEGARDGQVLNSTFINNTAKDGKGGAINWIGTNGTVDGCDFINNTANGSDDESGAGGAINVDGINTYIANSTFTNNSCWDDGGAICWNGDLGKIYNITCFNNSAIGKDHKSSGGTISIYGSNLTMDKVNITLGTVSSVNDDKVSKGGGIFVTGNYVNITNAEFTNCSALAPIDDSSAGALYIIGNNTNVVNATFKNNTAYEDGGAVYILGENCTLNNTLFLNNVAHNDGGAIQWDGNNGRIYNLTADGNYADSASGSSKGGTLTIEGNNTVIQKINISNSYVDSDHDLGAGKSTQGGAIFLTGNDCNITDAVFDNCSVKYVADESSGGAMYIIGNNTNVVNANFTNNSAVEDGGAIYIDGDYCTLNNTVFINNTAHNDGGAVDWEGNYGHVYNLTAIDNHADSAHGSSKGGTILLEGGHCTFDQLNISNSYVSGETYTGTKPVQGGGIAISGNDCNISNSVFDNCSVRYEGTNSSGGALYIWGNDTHIANCNFTNNSVPSDGGAIYVGGSDVTVVDSNFIDNNASQSGGAIFLTDNKNSQINGSTFKNNSAKVNGGAIDFYAGAEDGLVSACEFVNNTAGASGGSIYWEGTRGVIEYSSFDGSRALGNQTSDANNGRGGSIIWLGDHGTIRGCDFNDSQSAKEGATLYVVGDLIKVQQSNFTNSQTNTSGGIYIQGSEGTISNCHMENTTAKESGGALYVKGNYIYLLDSDINNATSVNNGSAIYITGNTTHIENSNVTNCSSSSGNGTIMIAGYKTVMDGVNVDNNKAVSAGAVLISGSQTKISNSNFTHNNASKDAGGIMINGTDNTITTSNISDNYAKENGGGIYYTGDRNTVSYSNIDHNSANNGANVYMAIKAKDCKLIGSNITNAKARNFGGGVEWCENSENGLIQDCYFYNCTSTAHGGAIHWYPGKYGVIDNCTFVECHVAGTKNGGAIYAGANTNVKPVGTVLSNSTFINCTTGTRGAVNWNSQGGLIYNNTFINCGVANTSVTTSWGGAQALQIEKGNNTQIIACEFYNCSGIGGGGALRVQGDGHSGYNITIANCTFDNCNNTGLAGGVYLSDMARNITFENNTFTNNSAPNVGAFFMDPKTVIVSFVNNTFINNSATGSSGYAGAAQLTGNLEVINSTFIENSAVSKAGAINAVEDYDGNNNLAIIGSTFQYNKAKEGSAINAINLDMTDTVLLENQAAFDKWTNQRNSRANGHVSINGTFVGKDNYLNGIKANGATFDNVTYCGVNGGGLYEDTVTNTDDVTSAKSTNEVHQLIVLEIYDYNNNLVDTKTTFTDENGKFNFEFDMENPQDYSYKVIHPEDNYYTGAEYSIGKAISNITIKSQNITHPEDENITFKVTGGSGTPTGNITVFINDTEGNVIFNDTIILNSTGEAKLFFPRLNASEYYIEAKYNGDNNYLPDNDTSIFHVNMAESFIKIGIENYTYNETRNITITVPYIESGRISVIVTNENFTQLYTVYVNEGTEEVQIQLPILDAGVYDIEAIFHGNNNYYPSQNTTNFTVFKAASIINITADNVSGGVRETVDIHIDPEVATQNINLTVYDAQGNIVDQYYDLGLHDSRITQILTLLPKGKYNVTVTYPGDKNHNASSNSTIFYVTNDLFPIEINATNMTYGDDQIINITVPANADPDKLYININCSDWPGNKTVTELGLTIDENGLIQIDTTNTNLFANKIDAGNYTINVYYPGDDDFLSNSSSVDFEVAKAIPEMNVTPTNITYGNLEDILVEIAQNGNVTLYVTSENDPTLNITKIEVEIIEGKVYWNVNDTYLPAGEYMVEAIFNGNRNYESVNKTEKFNVTKAIPNIVIDVDDIHVGDSEYINVTVEGVEHGTTPQGNIKIIVRTIDQIVELNATGQYNLTLDDEVQGNGISVTVIYYGDDNYNYTEKSVYYDVTKKETSINVTGATPISYGTIENLLAEVNETGVTGTITIYVNSTVDGFINQTHVATITVDDAGKATWDIDQIILPVGSYDVTAVYSGDDKFEGSVSTVKVIVVEKATDYDISVEANNTVYGTDQVIIVTVPDNANGTVTITIEGTEISLTSQVENGKAVFTIPNDLVDFLEVHDNYNVTATYNGDDKYAAGVKASDLFNVTKAESHIKVVAEDIDYTQIENITVILPDFNATGKIVITIVNKSDTTQIVRTLEVDPFTNTTGVIYPFEGLLVGNYTVKVEYSGDHNYNNSENTTDFEVRKVDPTLTENSPDIIYGADENITVTITGATGGVDPTGTIQVIVDGVTIDTITIGDKDLEFIVTKPGVDPQHNITVIYSGDSNYNPVTITGEFAVTQNNTIEMEEVSPNIVYGNNEIITITLPNDATGTVYLVVNGTYYTPIGIDENHQAVFTIVAPIVGEYNFTAYYSGDENYTANNISGAFNVTKADVSLSESHTATITYGANDTITVTITGVEGPEGVLAPTGTIKVLVDGEEIGNVTIGDDLVFNSIRPFVDPQHNITIIYSGDNNYNSKVIDNTVLDTLVFEVIKNNTLEISEDSPDIFYTENETITVTIAGDATGTITVTVGGEQVGEVVTITEITEDDKVFTFNITKPEGGVYDDLTVVYSGDSNYDSATINGEFTVSPIDPNITEDSPDIVYTNNEVITITVPEGATGNLTVTVKNSKGDTVETKKLVIGTDDLVVTIEKPAVDNYTFTVDYTGCTNYTEKTITGEFKVTKASNEITVVSTNITYGQTETITVTVPEGATGNVTITVGTYTDMLEIPEGSTEVVFTIPKTAADELLSVSDNYIVFANYSGDSNYESVVANAPFHVDPANTTLTIEVADITYGEDEIINVTVNGVTGGDIPTGFVTIKLNGTDIELTKPVDSEGKVQFNVSGLVVGEYTVNATFVSSSINYNDSNNTAKFNVTKADVKEANMNITAINITYGDDETITVILNETNITGNVTITINGTEIETKELVDGKVVFTVPDLEVNGYNVVANYSGDHNYNAIPIGANFNTDFKVDKANVTVVVTPVDIIYKETEEINVTVTGVFINDNVNDNLTGKVTIYIDGVENQTKDISAVDEYGILHFSVEGLAVGTHNVTAVYHDDRNYNDNNATEDFEVINALPEDMKVIPQNITYHIQTETITVDLGEVLNGTVQLYINDTLVATFEVIDQRTVSYTNNSLAVGNYTAKAVFTANGDFVNASANFTVSKAPVTVDVVAEDSVYGETQTITVNVDNTVPDKYNLTGNVSITINGVDYGNKTVDANGQAVFEITGLEANDNYQVIATYYNDPNYLDNTGQDTFKVSKADVKDVNKNITAINITYGEDETITVTLNEDNITGKITITINGTEIETKELEDGKVVFTVKDLEVNGYNVVANYSGDTNYNAFTIADNLNTDFTVGKANSTVEVEAIPSIVYGNNETITVSVPIRNHTGTITLTINGSDYVFVKHLTAEDGDTIVLTNVSGLAVGNYNVTVKYSDDRNYNDSEASALFEVTKATPSQITVEAQNITYTEDEIILVTVADENATGSVTITIDLGDSTYTNTTNLDENGQAKFNVTGLVVNHYTVVANYSGDANYTGQTASAPFRVDKAASNVTIDVANITYGEIEYANITIPNYNASGRVIIKVDDKAYDILPINNNTPVKLELDGLAVGTHTIDVEYFDDDNYNKSVAHVEFNVTKAIIPVDPANASSLIVLPTNITYLNNETIVVSVGANNATGKVTITIKDKDGNPVDIDPSVVTSKNITEEGSQSVTFTVPGLAVGNYTVEVDYTDDANYENAQTSAKFIVDPANSTVTVEAVNITYLDNETITVTVPITNASGTVVIKINGTQKDERTVS</sequence>
<dbReference type="RefSeq" id="WP_012955764.1">
    <property type="nucleotide sequence ID" value="NC_013790.1"/>
</dbReference>
<dbReference type="STRING" id="634498.mru_0962"/>
<dbReference type="Gene3D" id="2.60.40.10">
    <property type="entry name" value="Immunoglobulins"/>
    <property type="match status" value="14"/>
</dbReference>
<accession>D3E2Q2</accession>
<keyword evidence="7" id="KW-0998">Cell outer membrane</keyword>
<evidence type="ECO:0000313" key="11">
    <source>
        <dbReference type="EMBL" id="ADC46813.1"/>
    </source>
</evidence>
<evidence type="ECO:0000256" key="4">
    <source>
        <dbReference type="ARBA" id="ARBA00022525"/>
    </source>
</evidence>
<protein>
    <submittedName>
        <fullName evidence="11">Adhesin-like protein</fullName>
    </submittedName>
</protein>
<dbReference type="OrthoDB" id="78228at2157"/>
<dbReference type="eggNOG" id="arCOG02486">
    <property type="taxonomic scope" value="Archaea"/>
</dbReference>
<dbReference type="InterPro" id="IPR013783">
    <property type="entry name" value="Ig-like_fold"/>
</dbReference>
<feature type="domain" description="Right handed beta helix" evidence="9">
    <location>
        <begin position="1544"/>
        <end position="1723"/>
    </location>
</feature>
<dbReference type="InterPro" id="IPR039448">
    <property type="entry name" value="Beta_helix"/>
</dbReference>
<dbReference type="InterPro" id="IPR012334">
    <property type="entry name" value="Pectin_lyas_fold"/>
</dbReference>
<evidence type="ECO:0000256" key="7">
    <source>
        <dbReference type="ARBA" id="ARBA00023237"/>
    </source>
</evidence>
<dbReference type="Pfam" id="PF02415">
    <property type="entry name" value="Chlam_PMP"/>
    <property type="match status" value="2"/>
</dbReference>
<dbReference type="GO" id="GO:0005576">
    <property type="term" value="C:extracellular region"/>
    <property type="evidence" value="ECO:0007669"/>
    <property type="project" value="UniProtKB-SubCell"/>
</dbReference>
<feature type="compositionally biased region" description="Low complexity" evidence="8">
    <location>
        <begin position="97"/>
        <end position="112"/>
    </location>
</feature>
<evidence type="ECO:0000259" key="9">
    <source>
        <dbReference type="Pfam" id="PF13229"/>
    </source>
</evidence>
<evidence type="ECO:0000256" key="6">
    <source>
        <dbReference type="ARBA" id="ARBA00023136"/>
    </source>
</evidence>
<name>D3E2Q2_METRM</name>
<dbReference type="eggNOG" id="arCOG02555">
    <property type="taxonomic scope" value="Archaea"/>
</dbReference>
<feature type="domain" description="Bacterial Ig-like" evidence="10">
    <location>
        <begin position="4028"/>
        <end position="4095"/>
    </location>
</feature>
<dbReference type="InterPro" id="IPR011050">
    <property type="entry name" value="Pectin_lyase_fold/virulence"/>
</dbReference>
<feature type="domain" description="Right handed beta helix" evidence="9">
    <location>
        <begin position="752"/>
        <end position="883"/>
    </location>
</feature>
<reference evidence="11 12" key="1">
    <citation type="journal article" date="2010" name="PLoS ONE">
        <title>The genome sequence of the rumen methanogen Methanobrevibacter ruminantium reveals new possibilities for controlling ruminant methane emissions.</title>
        <authorList>
            <person name="Leahy S.C."/>
            <person name="Kelly W.J."/>
            <person name="Altermann E."/>
            <person name="Ronimus R.S."/>
            <person name="Yeoman C.J."/>
            <person name="Pacheco D.M."/>
            <person name="Li D."/>
            <person name="Kong Z."/>
            <person name="McTavish S."/>
            <person name="Sang C."/>
            <person name="Lambie S.C."/>
            <person name="Janssen P.H."/>
            <person name="Dey D."/>
            <person name="Attwood G.T."/>
        </authorList>
    </citation>
    <scope>NUCLEOTIDE SEQUENCE [LARGE SCALE GENOMIC DNA]</scope>
    <source>
        <strain evidence="12">ATCC 35063 / DSM 1093 / JCM 13430 / OCM 146 / M1</strain>
    </source>
</reference>
<evidence type="ECO:0000259" key="10">
    <source>
        <dbReference type="Pfam" id="PF16640"/>
    </source>
</evidence>
<dbReference type="KEGG" id="mru:mru_0962"/>
<dbReference type="InterPro" id="IPR003368">
    <property type="entry name" value="POMP_repeat"/>
</dbReference>
<dbReference type="eggNOG" id="arCOG02487">
    <property type="taxonomic scope" value="Archaea"/>
</dbReference>
<evidence type="ECO:0000256" key="2">
    <source>
        <dbReference type="ARBA" id="ARBA00004442"/>
    </source>
</evidence>
<dbReference type="PANTHER" id="PTHR11319">
    <property type="entry name" value="G PROTEIN-COUPLED RECEPTOR-RELATED"/>
    <property type="match status" value="1"/>
</dbReference>
<proteinExistence type="predicted"/>
<evidence type="ECO:0000313" key="12">
    <source>
        <dbReference type="Proteomes" id="UP000008680"/>
    </source>
</evidence>
<dbReference type="InterPro" id="IPR006626">
    <property type="entry name" value="PbH1"/>
</dbReference>
<keyword evidence="5" id="KW-0732">Signal</keyword>
<gene>
    <name evidence="11" type="ordered locus">mru_0962</name>
</gene>
<feature type="domain" description="Bacterial Ig-like" evidence="10">
    <location>
        <begin position="4410"/>
        <end position="4479"/>
    </location>
</feature>
<keyword evidence="4" id="KW-0964">Secreted</keyword>
<dbReference type="Gene3D" id="2.160.20.10">
    <property type="entry name" value="Single-stranded right-handed beta-helix, Pectin lyase-like"/>
    <property type="match status" value="4"/>
</dbReference>
<comment type="subcellular location">
    <subcellularLocation>
        <location evidence="1">Cell envelope</location>
    </subcellularLocation>
    <subcellularLocation>
        <location evidence="2">Cell outer membrane</location>
    </subcellularLocation>
    <subcellularLocation>
        <location evidence="3">Secreted</location>
    </subcellularLocation>
</comment>
<dbReference type="PANTHER" id="PTHR11319:SF35">
    <property type="entry name" value="OUTER MEMBRANE PROTEIN PMPC-RELATED"/>
    <property type="match status" value="1"/>
</dbReference>
<dbReference type="GeneID" id="8770614"/>
<evidence type="ECO:0000256" key="1">
    <source>
        <dbReference type="ARBA" id="ARBA00004196"/>
    </source>
</evidence>
<dbReference type="PATRIC" id="fig|634498.28.peg.964"/>
<organism evidence="11 12">
    <name type="scientific">Methanobrevibacter ruminantium (strain ATCC 35063 / DSM 1093 / JCM 13430 / OCM 146 / M1)</name>
    <name type="common">Methanobacterium ruminantium</name>
    <dbReference type="NCBI Taxonomy" id="634498"/>
    <lineage>
        <taxon>Archaea</taxon>
        <taxon>Methanobacteriati</taxon>
        <taxon>Methanobacteriota</taxon>
        <taxon>Methanomada group</taxon>
        <taxon>Methanobacteria</taxon>
        <taxon>Methanobacteriales</taxon>
        <taxon>Methanobacteriaceae</taxon>
        <taxon>Methanobrevibacter</taxon>
    </lineage>
</organism>
<keyword evidence="6" id="KW-0472">Membrane</keyword>
<feature type="domain" description="Bacterial Ig-like" evidence="10">
    <location>
        <begin position="3059"/>
        <end position="3148"/>
    </location>
</feature>
<evidence type="ECO:0000256" key="8">
    <source>
        <dbReference type="SAM" id="MobiDB-lite"/>
    </source>
</evidence>
<feature type="region of interest" description="Disordered" evidence="8">
    <location>
        <begin position="88"/>
        <end position="115"/>
    </location>
</feature>
<evidence type="ECO:0000256" key="3">
    <source>
        <dbReference type="ARBA" id="ARBA00004613"/>
    </source>
</evidence>
<dbReference type="EMBL" id="CP001719">
    <property type="protein sequence ID" value="ADC46813.1"/>
    <property type="molecule type" value="Genomic_DNA"/>
</dbReference>
<dbReference type="SMART" id="SM00710">
    <property type="entry name" value="PbH1"/>
    <property type="match status" value="50"/>
</dbReference>